<feature type="region of interest" description="Disordered" evidence="1">
    <location>
        <begin position="58"/>
        <end position="84"/>
    </location>
</feature>
<gene>
    <name evidence="2" type="ORF">ASIM_LOCUS3047</name>
</gene>
<dbReference type="WBParaSite" id="ASIM_0000320301-mRNA-1">
    <property type="protein sequence ID" value="ASIM_0000320301-mRNA-1"/>
    <property type="gene ID" value="ASIM_0000320301"/>
</dbReference>
<evidence type="ECO:0000313" key="4">
    <source>
        <dbReference type="WBParaSite" id="ASIM_0000320301-mRNA-1"/>
    </source>
</evidence>
<accession>A0A0M3J6L4</accession>
<reference evidence="4" key="1">
    <citation type="submission" date="2017-02" db="UniProtKB">
        <authorList>
            <consortium name="WormBaseParasite"/>
        </authorList>
    </citation>
    <scope>IDENTIFICATION</scope>
</reference>
<dbReference type="AlphaFoldDB" id="A0A0M3J6L4"/>
<dbReference type="Proteomes" id="UP000267096">
    <property type="component" value="Unassembled WGS sequence"/>
</dbReference>
<keyword evidence="3" id="KW-1185">Reference proteome</keyword>
<evidence type="ECO:0000256" key="1">
    <source>
        <dbReference type="SAM" id="MobiDB-lite"/>
    </source>
</evidence>
<name>A0A0M3J6L4_ANISI</name>
<reference evidence="2 3" key="2">
    <citation type="submission" date="2018-11" db="EMBL/GenBank/DDBJ databases">
        <authorList>
            <consortium name="Pathogen Informatics"/>
        </authorList>
    </citation>
    <scope>NUCLEOTIDE SEQUENCE [LARGE SCALE GENOMIC DNA]</scope>
</reference>
<evidence type="ECO:0000313" key="3">
    <source>
        <dbReference type="Proteomes" id="UP000267096"/>
    </source>
</evidence>
<sequence>MIERFDQIDSQLDALECNVSTIVVGAHRARNAVKYVCQQIVAIVEHEQKRTVWAPAIKQTATNNGSNSNNTNNSSSSTNNNKIN</sequence>
<organism evidence="4">
    <name type="scientific">Anisakis simplex</name>
    <name type="common">Herring worm</name>
    <dbReference type="NCBI Taxonomy" id="6269"/>
    <lineage>
        <taxon>Eukaryota</taxon>
        <taxon>Metazoa</taxon>
        <taxon>Ecdysozoa</taxon>
        <taxon>Nematoda</taxon>
        <taxon>Chromadorea</taxon>
        <taxon>Rhabditida</taxon>
        <taxon>Spirurina</taxon>
        <taxon>Ascaridomorpha</taxon>
        <taxon>Ascaridoidea</taxon>
        <taxon>Anisakidae</taxon>
        <taxon>Anisakis</taxon>
        <taxon>Anisakis simplex complex</taxon>
    </lineage>
</organism>
<protein>
    <submittedName>
        <fullName evidence="4">Usp domain-containing protein</fullName>
    </submittedName>
</protein>
<feature type="compositionally biased region" description="Low complexity" evidence="1">
    <location>
        <begin position="62"/>
        <end position="84"/>
    </location>
</feature>
<evidence type="ECO:0000313" key="2">
    <source>
        <dbReference type="EMBL" id="VDK21064.1"/>
    </source>
</evidence>
<dbReference type="OrthoDB" id="10067129at2759"/>
<proteinExistence type="predicted"/>
<dbReference type="EMBL" id="UYRR01004462">
    <property type="protein sequence ID" value="VDK21064.1"/>
    <property type="molecule type" value="Genomic_DNA"/>
</dbReference>